<protein>
    <submittedName>
        <fullName evidence="1">Glycosyl hydrolase</fullName>
    </submittedName>
</protein>
<dbReference type="PANTHER" id="PTHR36848">
    <property type="entry name" value="DNA-BINDING PROTEIN (PUTATIVE SECRETED PROTEIN)-RELATED"/>
    <property type="match status" value="1"/>
</dbReference>
<dbReference type="GO" id="GO:0016787">
    <property type="term" value="F:hydrolase activity"/>
    <property type="evidence" value="ECO:0007669"/>
    <property type="project" value="UniProtKB-KW"/>
</dbReference>
<evidence type="ECO:0000313" key="1">
    <source>
        <dbReference type="EMBL" id="WIV18514.1"/>
    </source>
</evidence>
<organism evidence="1 2">
    <name type="scientific">Paenibacillus polygoni</name>
    <dbReference type="NCBI Taxonomy" id="3050112"/>
    <lineage>
        <taxon>Bacteria</taxon>
        <taxon>Bacillati</taxon>
        <taxon>Bacillota</taxon>
        <taxon>Bacilli</taxon>
        <taxon>Bacillales</taxon>
        <taxon>Paenibacillaceae</taxon>
        <taxon>Paenibacillus</taxon>
    </lineage>
</organism>
<name>A0ABY8X053_9BACL</name>
<dbReference type="RefSeq" id="WP_285743941.1">
    <property type="nucleotide sequence ID" value="NZ_CP127162.1"/>
</dbReference>
<keyword evidence="1" id="KW-0378">Hydrolase</keyword>
<keyword evidence="2" id="KW-1185">Reference proteome</keyword>
<dbReference type="Gene3D" id="3.40.50.880">
    <property type="match status" value="1"/>
</dbReference>
<dbReference type="Proteomes" id="UP001236415">
    <property type="component" value="Chromosome"/>
</dbReference>
<reference evidence="1 2" key="1">
    <citation type="submission" date="2023-06" db="EMBL/GenBank/DDBJ databases">
        <title>Paenibacillus polygonum sp. nov., an endophytic bacterium, isolated from Polygonum lapathifolium L. in Nanji Wetland National Nature Reserve, South of Poyang Lake, Jiangxi Province, China.</title>
        <authorList>
            <person name="Yu Z."/>
        </authorList>
    </citation>
    <scope>NUCLEOTIDE SEQUENCE [LARGE SCALE GENOMIC DNA]</scope>
    <source>
        <strain evidence="1 2">C31</strain>
    </source>
</reference>
<dbReference type="InterPro" id="IPR053161">
    <property type="entry name" value="Ulvan_degrading_GH"/>
</dbReference>
<dbReference type="PANTHER" id="PTHR36848:SF2">
    <property type="entry name" value="SECRETED PROTEIN"/>
    <property type="match status" value="1"/>
</dbReference>
<dbReference type="EMBL" id="CP127162">
    <property type="protein sequence ID" value="WIV18514.1"/>
    <property type="molecule type" value="Genomic_DNA"/>
</dbReference>
<proteinExistence type="predicted"/>
<accession>A0ABY8X053</accession>
<gene>
    <name evidence="1" type="ORF">QPK24_19395</name>
</gene>
<sequence length="1099" mass="125253">MWNRRTFQNPGNEYRAHPFWFWNGEMDDEQIRHQISEMAAQGVGGFFICARQGLTVPYLSRAWFHKVRFAVKEAKSKGMKVWLYDEYPYPSGMAGGEVTLEMPEAKQRALLHHTGRVSHGDHVSWTLPWAVILYAKAVPVNADGTHQWEQAIELRKQIGNIQLQQVYQETGLTSYNRKRFFTYETAFRLEWDVPEGEYEIFIFMEQEIDDFKYYGNFVDPLNEKAMKRFIELTHERYQEELGDDFGTVIKGMFTDEIAPLGRIPWSPQLPSFFKERTGYDLIEQLPALLRSDVPKAKQTRYDYYQSVHLLLRKSVHKQAHDFCEQAHIEYAAEVPSLRMTTQLYSHLPGGDSAHEKTGRSLEYILQRYGLNMRDNPKMVSSLARQLGRPRNMIECFHSVGWSMTLQDAKWMIDRMAAMGTNFYNFHAFFYTIGGLAKHDAPPSQFLQNPYWPYFRELGDYVGRISYLMSEGKADIRIALLDPTTTFWTLMGNPLHGFAYGGEEEEEKAQLDQLKEDWLILSNLLLRYRRDYDHLDPELFAEAQIREGNIEIGEATYEVLILPPMLNLEAAAWNQLQAFVRAGGKVITTGCLPVESVEPGCPDALDWEALGKKENVYSLPVDGAMEAKISEYLLLQLDEWLDDAAVLQVDNDPLHILQQFRIISAHEAALFLTNQEGETLQGKLQIDKKALLSRLGVNAKNDKNEVAVRYLSLRTGEVSEELPVTLSHWDKQDSNNKKYELEVTLAPYESVIFLLDVVPVNVMTDREPQIVPSPYQIKLPVTGRWTVTPEQDNKLRIGDFTLTVTDSLGQVHIQDLKVQAKTFIEQITSEAGSGLPLQFDQVFGTPKRAKVAYPLDAVYKSQFICHRKEENCLLFFDGSAISGNYVIEVNQHRLSASDFTPVWITDYTNIGTEIAPYLQVGLNEIRVRVEVTKDDDGIVDPLMLSGAFGVYYEDDRPVLAALPESICALLPEPMIGFPHYAGTTSVKRTFECSEVEEQGSDQFELSFTDFRLQDVIEVLVNGQSLGIRAWSPYCWAGSTSLLREGDNDLEVKVTGTLIGLLEGTYFDQEQHAAVDVRIKQKEAQVTSQSTKIGTLGGNIK</sequence>
<dbReference type="InterPro" id="IPR029062">
    <property type="entry name" value="Class_I_gatase-like"/>
</dbReference>
<dbReference type="Pfam" id="PF17132">
    <property type="entry name" value="Glyco_hydro_106"/>
    <property type="match status" value="1"/>
</dbReference>
<evidence type="ECO:0000313" key="2">
    <source>
        <dbReference type="Proteomes" id="UP001236415"/>
    </source>
</evidence>
<dbReference type="CDD" id="cd03143">
    <property type="entry name" value="A4_beta-galactosidase_middle_domain"/>
    <property type="match status" value="1"/>
</dbReference>